<protein>
    <submittedName>
        <fullName evidence="1">Uncharacterized protein</fullName>
    </submittedName>
</protein>
<gene>
    <name evidence="1" type="ORF">PROVRUST_07664</name>
</gene>
<dbReference type="AlphaFoldDB" id="D1P600"/>
<proteinExistence type="predicted"/>
<dbReference type="Proteomes" id="UP000005512">
    <property type="component" value="Unassembled WGS sequence"/>
</dbReference>
<accession>D1P600</accession>
<sequence>MLAIKVTAMTPIKLPTNLAPILARLNDRSGYPMIATVIIAQYGLSKPRYEDTYQANKIANVNFIANIQFEFIY</sequence>
<evidence type="ECO:0000313" key="2">
    <source>
        <dbReference type="Proteomes" id="UP000005512"/>
    </source>
</evidence>
<organism evidence="1 2">
    <name type="scientific">Providencia rustigianii DSM 4541</name>
    <dbReference type="NCBI Taxonomy" id="500637"/>
    <lineage>
        <taxon>Bacteria</taxon>
        <taxon>Pseudomonadati</taxon>
        <taxon>Pseudomonadota</taxon>
        <taxon>Gammaproteobacteria</taxon>
        <taxon>Enterobacterales</taxon>
        <taxon>Morganellaceae</taxon>
        <taxon>Providencia</taxon>
    </lineage>
</organism>
<reference evidence="1" key="1">
    <citation type="submission" date="2009-12" db="EMBL/GenBank/DDBJ databases">
        <authorList>
            <person name="Weinstock G."/>
            <person name="Sodergren E."/>
            <person name="Clifton S."/>
            <person name="Fulton L."/>
            <person name="Fulton B."/>
            <person name="Courtney L."/>
            <person name="Fronick C."/>
            <person name="Harrison M."/>
            <person name="Strong C."/>
            <person name="Farmer C."/>
            <person name="Delahaunty K."/>
            <person name="Markovic C."/>
            <person name="Hall O."/>
            <person name="Minx P."/>
            <person name="Tomlinson C."/>
            <person name="Mitreva M."/>
            <person name="Nelson J."/>
            <person name="Hou S."/>
            <person name="Wollam A."/>
            <person name="Pepin K.H."/>
            <person name="Johnson M."/>
            <person name="Bhonagiri V."/>
            <person name="Nash W.E."/>
            <person name="Warren W."/>
            <person name="Chinwalla A."/>
            <person name="Mardis E.R."/>
            <person name="Wilson R.K."/>
        </authorList>
    </citation>
    <scope>NUCLEOTIDE SEQUENCE [LARGE SCALE GENOMIC DNA]</scope>
    <source>
        <strain evidence="1">DSM 4541</strain>
    </source>
</reference>
<dbReference type="EMBL" id="ABXV02000042">
    <property type="protein sequence ID" value="EFB71123.1"/>
    <property type="molecule type" value="Genomic_DNA"/>
</dbReference>
<dbReference type="STRING" id="500637.PROVRUST_07664"/>
<comment type="caution">
    <text evidence="1">The sequence shown here is derived from an EMBL/GenBank/DDBJ whole genome shotgun (WGS) entry which is preliminary data.</text>
</comment>
<name>D1P600_9GAMM</name>
<dbReference type="HOGENOM" id="CLU_2701880_0_0_6"/>
<evidence type="ECO:0000313" key="1">
    <source>
        <dbReference type="EMBL" id="EFB71123.1"/>
    </source>
</evidence>
<keyword evidence="2" id="KW-1185">Reference proteome</keyword>